<feature type="compositionally biased region" description="Basic and acidic residues" evidence="5">
    <location>
        <begin position="554"/>
        <end position="572"/>
    </location>
</feature>
<dbReference type="GO" id="GO:0006887">
    <property type="term" value="P:exocytosis"/>
    <property type="evidence" value="ECO:0007669"/>
    <property type="project" value="UniProtKB-KW"/>
</dbReference>
<protein>
    <recommendedName>
        <fullName evidence="6">Exocyst component Exo84 C-terminal domain-containing protein</fullName>
    </recommendedName>
</protein>
<evidence type="ECO:0000256" key="3">
    <source>
        <dbReference type="ARBA" id="ARBA00022483"/>
    </source>
</evidence>
<dbReference type="PaxDb" id="3218-PP1S90_215V6.1"/>
<feature type="region of interest" description="Disordered" evidence="5">
    <location>
        <begin position="135"/>
        <end position="167"/>
    </location>
</feature>
<dbReference type="EnsemblPlants" id="Pp3c9_2250V3.3">
    <property type="protein sequence ID" value="Pp3c9_2250V3.3"/>
    <property type="gene ID" value="Pp3c9_2250"/>
</dbReference>
<dbReference type="GO" id="GO:0006893">
    <property type="term" value="P:Golgi to plasma membrane transport"/>
    <property type="evidence" value="ECO:0000318"/>
    <property type="project" value="GO_Central"/>
</dbReference>
<dbReference type="Gramene" id="Pp3c9_2250V3.3">
    <property type="protein sequence ID" value="Pp3c9_2250V3.3"/>
    <property type="gene ID" value="Pp3c9_2250"/>
</dbReference>
<keyword evidence="2" id="KW-0813">Transport</keyword>
<dbReference type="Gramene" id="Pp3c9_2250V3.1">
    <property type="protein sequence ID" value="Pp3c9_2250V3.1"/>
    <property type="gene ID" value="Pp3c9_2250"/>
</dbReference>
<keyword evidence="3" id="KW-0268">Exocytosis</keyword>
<keyword evidence="4" id="KW-0653">Protein transport</keyword>
<dbReference type="OrthoDB" id="642193at2759"/>
<dbReference type="EnsemblPlants" id="Pp3c9_2250V3.2">
    <property type="protein sequence ID" value="Pp3c9_2250V3.2"/>
    <property type="gene ID" value="Pp3c9_2250"/>
</dbReference>
<evidence type="ECO:0000313" key="9">
    <source>
        <dbReference type="Proteomes" id="UP000006727"/>
    </source>
</evidence>
<gene>
    <name evidence="8" type="primary">LOC112286801</name>
    <name evidence="7" type="ORF">PHYPA_012163</name>
</gene>
<sequence length="807" mass="87927">MGSVKPSVRHRGAGVQSNVSQSVGSNGSAPGAPVSNGYVNHLRSELSVFEKEEFDAQAYVQSKCQSMSEKGIRKLCDDLLDLKKSSAEEMRKSVYANYAAFIRTSREISDLEGELVAMRNLLNSQAALVRGLAESVTSKTSNDSSGTVAKEKDLPQHEPEPSQLERRAQDIPDILDVLLAERKVNQALQILEEGDMLVSEGFQPTGYEGGISTVAASKLQAALSERRARLAEQLAEAIQQPFFRGSELRSAIGALDKLGDGTRAHTLLLHSHHKRLQHNVRGLRPSGTSYGGAYTAALSQLVFSGIAQASRDSVAVFGEEPAYASELVLWARSETELFASLVKRHVLSSSAAAGGLRAAAECVQIALGHCQLLEDQGLALCPVLSKLVRPSVEQALEANLTRIEESVAALAAADDWVLSHPGAMLRGSYGMRSSYGTGHGSYLKLSSSAHRFNFMVQDFLEDVAPLISMQLGGPTLDGLSMLFDSYVDMLMKAVPSPGEDEEGGAENGGDRKVRPAATESQQLALLGNASALADELLPRAASKLVPGGMQTVLSRDDLRSAPRRGRDRDQERNQFGTTANRLPELKDWRRRLQRGVDRLRDHLCRQHVLELIYFSDEPDSQLSPETYLNLDNDGGNPNWHQEPMPSPIFRALFHKLTSIQHTAADLLSGRERVVVVLLMRLTETLVICLSEDQDFWDAIEDGEISLGPIGLQQFVLDMQFVIQVAINGRFSSRHMRQVVNDVTARAVTAFAATGGDPHSVLQEDEWFLNAAQEAVRVLLEDWNTQVGSPTASISAQSVSSFRSHGSE</sequence>
<dbReference type="Proteomes" id="UP000006727">
    <property type="component" value="Chromosome 9"/>
</dbReference>
<feature type="compositionally biased region" description="Low complexity" evidence="5">
    <location>
        <begin position="13"/>
        <end position="29"/>
    </location>
</feature>
<name>A0A2K1K1P3_PHYPA</name>
<evidence type="ECO:0000259" key="6">
    <source>
        <dbReference type="Pfam" id="PF16528"/>
    </source>
</evidence>
<proteinExistence type="inferred from homology"/>
<keyword evidence="9" id="KW-1185">Reference proteome</keyword>
<evidence type="ECO:0000256" key="4">
    <source>
        <dbReference type="ARBA" id="ARBA00022927"/>
    </source>
</evidence>
<evidence type="ECO:0000256" key="5">
    <source>
        <dbReference type="SAM" id="MobiDB-lite"/>
    </source>
</evidence>
<dbReference type="PANTHER" id="PTHR21426">
    <property type="entry name" value="EXOCYST COMPLEX COMPONENT 8"/>
    <property type="match status" value="1"/>
</dbReference>
<feature type="compositionally biased region" description="Basic and acidic residues" evidence="5">
    <location>
        <begin position="149"/>
        <end position="167"/>
    </location>
</feature>
<dbReference type="InterPro" id="IPR016159">
    <property type="entry name" value="Cullin_repeat-like_dom_sf"/>
</dbReference>
<comment type="similarity">
    <text evidence="1">Belongs to the EXO84 family.</text>
</comment>
<feature type="region of interest" description="Disordered" evidence="5">
    <location>
        <begin position="551"/>
        <end position="580"/>
    </location>
</feature>
<evidence type="ECO:0000313" key="8">
    <source>
        <dbReference type="EnsemblPlants" id="Pp3c9_2250V3.1"/>
    </source>
</evidence>
<dbReference type="Gene3D" id="1.20.58.1210">
    <property type="entry name" value="Exo84p, N-terminal helical domain"/>
    <property type="match status" value="1"/>
</dbReference>
<dbReference type="EMBL" id="ABEU02000009">
    <property type="protein sequence ID" value="PNR47690.1"/>
    <property type="molecule type" value="Genomic_DNA"/>
</dbReference>
<dbReference type="OMA" id="KQNRMPE"/>
<dbReference type="FunFam" id="1.20.58.1210:FF:000002">
    <property type="entry name" value="Exocyst complex component EXO84B"/>
    <property type="match status" value="1"/>
</dbReference>
<dbReference type="Gramene" id="Pp3c9_2250V3.4">
    <property type="protein sequence ID" value="Pp3c9_2250V3.4"/>
    <property type="gene ID" value="Pp3c9_2250"/>
</dbReference>
<feature type="region of interest" description="Disordered" evidence="5">
    <location>
        <begin position="494"/>
        <end position="514"/>
    </location>
</feature>
<dbReference type="GO" id="GO:0015031">
    <property type="term" value="P:protein transport"/>
    <property type="evidence" value="ECO:0007669"/>
    <property type="project" value="UniProtKB-KW"/>
</dbReference>
<reference evidence="7 9" key="2">
    <citation type="journal article" date="2018" name="Plant J.">
        <title>The Physcomitrella patens chromosome-scale assembly reveals moss genome structure and evolution.</title>
        <authorList>
            <person name="Lang D."/>
            <person name="Ullrich K.K."/>
            <person name="Murat F."/>
            <person name="Fuchs J."/>
            <person name="Jenkins J."/>
            <person name="Haas F.B."/>
            <person name="Piednoel M."/>
            <person name="Gundlach H."/>
            <person name="Van Bel M."/>
            <person name="Meyberg R."/>
            <person name="Vives C."/>
            <person name="Morata J."/>
            <person name="Symeonidi A."/>
            <person name="Hiss M."/>
            <person name="Muchero W."/>
            <person name="Kamisugi Y."/>
            <person name="Saleh O."/>
            <person name="Blanc G."/>
            <person name="Decker E.L."/>
            <person name="van Gessel N."/>
            <person name="Grimwood J."/>
            <person name="Hayes R.D."/>
            <person name="Graham S.W."/>
            <person name="Gunter L.E."/>
            <person name="McDaniel S.F."/>
            <person name="Hoernstein S.N.W."/>
            <person name="Larsson A."/>
            <person name="Li F.W."/>
            <person name="Perroud P.F."/>
            <person name="Phillips J."/>
            <person name="Ranjan P."/>
            <person name="Rokshar D.S."/>
            <person name="Rothfels C.J."/>
            <person name="Schneider L."/>
            <person name="Shu S."/>
            <person name="Stevenson D.W."/>
            <person name="Thummler F."/>
            <person name="Tillich M."/>
            <person name="Villarreal Aguilar J.C."/>
            <person name="Widiez T."/>
            <person name="Wong G.K."/>
            <person name="Wymore A."/>
            <person name="Zhang Y."/>
            <person name="Zimmer A.D."/>
            <person name="Quatrano R.S."/>
            <person name="Mayer K.F.X."/>
            <person name="Goodstein D."/>
            <person name="Casacuberta J.M."/>
            <person name="Vandepoele K."/>
            <person name="Reski R."/>
            <person name="Cuming A.C."/>
            <person name="Tuskan G.A."/>
            <person name="Maumus F."/>
            <person name="Salse J."/>
            <person name="Schmutz J."/>
            <person name="Rensing S.A."/>
        </authorList>
    </citation>
    <scope>NUCLEOTIDE SEQUENCE [LARGE SCALE GENOMIC DNA]</scope>
    <source>
        <strain evidence="8 9">cv. Gransden 2004</strain>
    </source>
</reference>
<reference evidence="7 9" key="1">
    <citation type="journal article" date="2008" name="Science">
        <title>The Physcomitrella genome reveals evolutionary insights into the conquest of land by plants.</title>
        <authorList>
            <person name="Rensing S."/>
            <person name="Lang D."/>
            <person name="Zimmer A."/>
            <person name="Terry A."/>
            <person name="Salamov A."/>
            <person name="Shapiro H."/>
            <person name="Nishiyama T."/>
            <person name="Perroud P.-F."/>
            <person name="Lindquist E."/>
            <person name="Kamisugi Y."/>
            <person name="Tanahashi T."/>
            <person name="Sakakibara K."/>
            <person name="Fujita T."/>
            <person name="Oishi K."/>
            <person name="Shin-I T."/>
            <person name="Kuroki Y."/>
            <person name="Toyoda A."/>
            <person name="Suzuki Y."/>
            <person name="Hashimoto A."/>
            <person name="Yamaguchi K."/>
            <person name="Sugano A."/>
            <person name="Kohara Y."/>
            <person name="Fujiyama A."/>
            <person name="Anterola A."/>
            <person name="Aoki S."/>
            <person name="Ashton N."/>
            <person name="Barbazuk W.B."/>
            <person name="Barker E."/>
            <person name="Bennetzen J."/>
            <person name="Bezanilla M."/>
            <person name="Blankenship R."/>
            <person name="Cho S.H."/>
            <person name="Dutcher S."/>
            <person name="Estelle M."/>
            <person name="Fawcett J.A."/>
            <person name="Gundlach H."/>
            <person name="Hanada K."/>
            <person name="Heyl A."/>
            <person name="Hicks K.A."/>
            <person name="Hugh J."/>
            <person name="Lohr M."/>
            <person name="Mayer K."/>
            <person name="Melkozernov A."/>
            <person name="Murata T."/>
            <person name="Nelson D."/>
            <person name="Pils B."/>
            <person name="Prigge M."/>
            <person name="Reiss B."/>
            <person name="Renner T."/>
            <person name="Rombauts S."/>
            <person name="Rushton P."/>
            <person name="Sanderfoot A."/>
            <person name="Schween G."/>
            <person name="Shiu S.-H."/>
            <person name="Stueber K."/>
            <person name="Theodoulou F.L."/>
            <person name="Tu H."/>
            <person name="Van de Peer Y."/>
            <person name="Verrier P.J."/>
            <person name="Waters E."/>
            <person name="Wood A."/>
            <person name="Yang L."/>
            <person name="Cove D."/>
            <person name="Cuming A."/>
            <person name="Hasebe M."/>
            <person name="Lucas S."/>
            <person name="Mishler D.B."/>
            <person name="Reski R."/>
            <person name="Grigoriev I."/>
            <person name="Quatrano R.S."/>
            <person name="Boore J.L."/>
        </authorList>
    </citation>
    <scope>NUCLEOTIDE SEQUENCE [LARGE SCALE GENOMIC DNA]</scope>
    <source>
        <strain evidence="8 9">cv. Gransden 2004</strain>
    </source>
</reference>
<organism evidence="7">
    <name type="scientific">Physcomitrium patens</name>
    <name type="common">Spreading-leaved earth moss</name>
    <name type="synonym">Physcomitrella patens</name>
    <dbReference type="NCBI Taxonomy" id="3218"/>
    <lineage>
        <taxon>Eukaryota</taxon>
        <taxon>Viridiplantae</taxon>
        <taxon>Streptophyta</taxon>
        <taxon>Embryophyta</taxon>
        <taxon>Bryophyta</taxon>
        <taxon>Bryophytina</taxon>
        <taxon>Bryopsida</taxon>
        <taxon>Funariidae</taxon>
        <taxon>Funariales</taxon>
        <taxon>Funariaceae</taxon>
        <taxon>Physcomitrium</taxon>
    </lineage>
</organism>
<dbReference type="PANTHER" id="PTHR21426:SF12">
    <property type="entry name" value="EXOCYST COMPLEX COMPONENT 8"/>
    <property type="match status" value="1"/>
</dbReference>
<dbReference type="Gramene" id="Pp3c9_2250V3.2">
    <property type="protein sequence ID" value="Pp3c9_2250V3.2"/>
    <property type="gene ID" value="Pp3c9_2250"/>
</dbReference>
<reference evidence="8" key="3">
    <citation type="submission" date="2020-12" db="UniProtKB">
        <authorList>
            <consortium name="EnsemblPlants"/>
        </authorList>
    </citation>
    <scope>IDENTIFICATION</scope>
</reference>
<dbReference type="FunFam" id="1.20.58.1220:FF:000001">
    <property type="entry name" value="Exocyst complex component EXO84B"/>
    <property type="match status" value="1"/>
</dbReference>
<dbReference type="AlphaFoldDB" id="A0A2K1K1P3"/>
<feature type="domain" description="Exocyst component Exo84 C-terminal" evidence="6">
    <location>
        <begin position="168"/>
        <end position="379"/>
    </location>
</feature>
<evidence type="ECO:0000256" key="1">
    <source>
        <dbReference type="ARBA" id="ARBA00007210"/>
    </source>
</evidence>
<evidence type="ECO:0000313" key="7">
    <source>
        <dbReference type="EMBL" id="PNR47690.1"/>
    </source>
</evidence>
<dbReference type="InterPro" id="IPR042560">
    <property type="entry name" value="Exo84_C_2"/>
</dbReference>
<feature type="region of interest" description="Disordered" evidence="5">
    <location>
        <begin position="1"/>
        <end position="36"/>
    </location>
</feature>
<dbReference type="InterPro" id="IPR032403">
    <property type="entry name" value="Exo84_C"/>
</dbReference>
<dbReference type="Gene3D" id="1.20.58.1220">
    <property type="entry name" value="Exo84p, C-terminal helical domain"/>
    <property type="match status" value="1"/>
</dbReference>
<dbReference type="GO" id="GO:0000145">
    <property type="term" value="C:exocyst"/>
    <property type="evidence" value="ECO:0000318"/>
    <property type="project" value="GO_Central"/>
</dbReference>
<evidence type="ECO:0000256" key="2">
    <source>
        <dbReference type="ARBA" id="ARBA00022448"/>
    </source>
</evidence>
<accession>A0A2K1K1P3</accession>
<dbReference type="InterPro" id="IPR042561">
    <property type="entry name" value="Exo84_C_1"/>
</dbReference>
<dbReference type="Pfam" id="PF16528">
    <property type="entry name" value="Exo84_C"/>
    <property type="match status" value="1"/>
</dbReference>
<dbReference type="InterPro" id="IPR033961">
    <property type="entry name" value="Exo84"/>
</dbReference>
<dbReference type="SUPFAM" id="SSF74788">
    <property type="entry name" value="Cullin repeat-like"/>
    <property type="match status" value="1"/>
</dbReference>
<dbReference type="Pfam" id="PF08700">
    <property type="entry name" value="VPS51_Exo84_N"/>
    <property type="match status" value="1"/>
</dbReference>
<dbReference type="EnsemblPlants" id="Pp3c9_2250V3.4">
    <property type="protein sequence ID" value="Pp3c9_2250V3.4"/>
    <property type="gene ID" value="Pp3c9_2250"/>
</dbReference>
<dbReference type="GO" id="GO:0008104">
    <property type="term" value="P:intracellular protein localization"/>
    <property type="evidence" value="ECO:0000318"/>
    <property type="project" value="GO_Central"/>
</dbReference>
<dbReference type="FunCoup" id="A0A2K1K1P3">
    <property type="interactions" value="3004"/>
</dbReference>
<feature type="compositionally biased region" description="Polar residues" evidence="5">
    <location>
        <begin position="135"/>
        <end position="147"/>
    </location>
</feature>
<dbReference type="STRING" id="3218.A0A2K1K1P3"/>
<dbReference type="EnsemblPlants" id="Pp3c9_2250V3.1">
    <property type="protein sequence ID" value="Pp3c9_2250V3.1"/>
    <property type="gene ID" value="Pp3c9_2250"/>
</dbReference>